<evidence type="ECO:0000256" key="3">
    <source>
        <dbReference type="ARBA" id="ARBA00022694"/>
    </source>
</evidence>
<dbReference type="NCBIfam" id="TIGR00431">
    <property type="entry name" value="TruB"/>
    <property type="match status" value="1"/>
</dbReference>
<evidence type="ECO:0000256" key="5">
    <source>
        <dbReference type="HAMAP-Rule" id="MF_01080"/>
    </source>
</evidence>
<feature type="active site" description="Nucleophile" evidence="5">
    <location>
        <position position="47"/>
    </location>
</feature>
<dbReference type="EC" id="5.4.99.25" evidence="5"/>
<dbReference type="InterPro" id="IPR014780">
    <property type="entry name" value="tRNA_psdUridine_synth_TruB"/>
</dbReference>
<comment type="function">
    <text evidence="5">Responsible for synthesis of pseudouridine from uracil-55 in the psi GC loop of transfer RNAs.</text>
</comment>
<keyword evidence="9" id="KW-1185">Reference proteome</keyword>
<dbReference type="Gene3D" id="3.30.2350.10">
    <property type="entry name" value="Pseudouridine synthase"/>
    <property type="match status" value="1"/>
</dbReference>
<dbReference type="HAMAP" id="MF_01080">
    <property type="entry name" value="TruB_bact"/>
    <property type="match status" value="1"/>
</dbReference>
<dbReference type="InterPro" id="IPR036974">
    <property type="entry name" value="PUA_sf"/>
</dbReference>
<feature type="domain" description="Pseudouridine synthase II N-terminal" evidence="6">
    <location>
        <begin position="32"/>
        <end position="179"/>
    </location>
</feature>
<dbReference type="InterPro" id="IPR020103">
    <property type="entry name" value="PsdUridine_synth_cat_dom_sf"/>
</dbReference>
<proteinExistence type="inferred from homology"/>
<evidence type="ECO:0000313" key="8">
    <source>
        <dbReference type="EMBL" id="GHA08487.1"/>
    </source>
</evidence>
<dbReference type="EMBL" id="BMXA01000002">
    <property type="protein sequence ID" value="GHA08487.1"/>
    <property type="molecule type" value="Genomic_DNA"/>
</dbReference>
<comment type="caution">
    <text evidence="8">The sequence shown here is derived from an EMBL/GenBank/DDBJ whole genome shotgun (WGS) entry which is preliminary data.</text>
</comment>
<sequence>MQYRSKKRDIHGVILLDKPTGMSSNKALQRVKSRFQARKAGHTGSLDPLATGLLPICLGQATKVCEYFLHSHKRYSTVIKLGVITDTWDADGEVLETHMVNVSDQVLQASLEQFRGQIQQVPPMFSALKKNGQPLYKLARRGEEIERESRTMTVHALHAERLDHDLVRLDVHCSSGFYIRSLAYDLGQILGCGAHVTELRRTESKGISVRDALSLDQIEQADLADILLPIDTLLQDFPSVQLSAAQIESLRQGRPTSAGELTTSALSRFVAQDGALFAVGEVLANGILKTHKMFVYD</sequence>
<dbReference type="Gene3D" id="2.30.130.10">
    <property type="entry name" value="PUA domain"/>
    <property type="match status" value="1"/>
</dbReference>
<accession>A0A918RRR3</accession>
<dbReference type="Pfam" id="PF16198">
    <property type="entry name" value="TruB_C_2"/>
    <property type="match status" value="1"/>
</dbReference>
<dbReference type="RefSeq" id="WP_229794212.1">
    <property type="nucleotide sequence ID" value="NZ_BMXA01000002.1"/>
</dbReference>
<evidence type="ECO:0000256" key="2">
    <source>
        <dbReference type="ARBA" id="ARBA00005642"/>
    </source>
</evidence>
<evidence type="ECO:0000259" key="7">
    <source>
        <dbReference type="Pfam" id="PF16198"/>
    </source>
</evidence>
<reference evidence="8" key="2">
    <citation type="submission" date="2020-09" db="EMBL/GenBank/DDBJ databases">
        <authorList>
            <person name="Sun Q."/>
            <person name="Kim S."/>
        </authorList>
    </citation>
    <scope>NUCLEOTIDE SEQUENCE</scope>
    <source>
        <strain evidence="8">KCTC 12711</strain>
    </source>
</reference>
<gene>
    <name evidence="5 8" type="primary">truB</name>
    <name evidence="8" type="ORF">GCM10008090_17930</name>
</gene>
<reference evidence="8" key="1">
    <citation type="journal article" date="2014" name="Int. J. Syst. Evol. Microbiol.">
        <title>Complete genome sequence of Corynebacterium casei LMG S-19264T (=DSM 44701T), isolated from a smear-ripened cheese.</title>
        <authorList>
            <consortium name="US DOE Joint Genome Institute (JGI-PGF)"/>
            <person name="Walter F."/>
            <person name="Albersmeier A."/>
            <person name="Kalinowski J."/>
            <person name="Ruckert C."/>
        </authorList>
    </citation>
    <scope>NUCLEOTIDE SEQUENCE</scope>
    <source>
        <strain evidence="8">KCTC 12711</strain>
    </source>
</reference>
<dbReference type="GO" id="GO:0003723">
    <property type="term" value="F:RNA binding"/>
    <property type="evidence" value="ECO:0007669"/>
    <property type="project" value="InterPro"/>
</dbReference>
<evidence type="ECO:0000313" key="9">
    <source>
        <dbReference type="Proteomes" id="UP000614811"/>
    </source>
</evidence>
<dbReference type="GO" id="GO:0031119">
    <property type="term" value="P:tRNA pseudouridine synthesis"/>
    <property type="evidence" value="ECO:0007669"/>
    <property type="project" value="UniProtKB-UniRule"/>
</dbReference>
<comment type="catalytic activity">
    <reaction evidence="1 5">
        <text>uridine(55) in tRNA = pseudouridine(55) in tRNA</text>
        <dbReference type="Rhea" id="RHEA:42532"/>
        <dbReference type="Rhea" id="RHEA-COMP:10101"/>
        <dbReference type="Rhea" id="RHEA-COMP:10102"/>
        <dbReference type="ChEBI" id="CHEBI:65314"/>
        <dbReference type="ChEBI" id="CHEBI:65315"/>
        <dbReference type="EC" id="5.4.99.25"/>
    </reaction>
</comment>
<dbReference type="PANTHER" id="PTHR13767:SF2">
    <property type="entry name" value="PSEUDOURIDYLATE SYNTHASE TRUB1"/>
    <property type="match status" value="1"/>
</dbReference>
<keyword evidence="4 5" id="KW-0413">Isomerase</keyword>
<dbReference type="Proteomes" id="UP000614811">
    <property type="component" value="Unassembled WGS sequence"/>
</dbReference>
<organism evidence="8 9">
    <name type="scientific">Arenicella chitinivorans</name>
    <dbReference type="NCBI Taxonomy" id="1329800"/>
    <lineage>
        <taxon>Bacteria</taxon>
        <taxon>Pseudomonadati</taxon>
        <taxon>Pseudomonadota</taxon>
        <taxon>Gammaproteobacteria</taxon>
        <taxon>Arenicellales</taxon>
        <taxon>Arenicellaceae</taxon>
        <taxon>Arenicella</taxon>
    </lineage>
</organism>
<dbReference type="SUPFAM" id="SSF55120">
    <property type="entry name" value="Pseudouridine synthase"/>
    <property type="match status" value="1"/>
</dbReference>
<evidence type="ECO:0000256" key="4">
    <source>
        <dbReference type="ARBA" id="ARBA00023235"/>
    </source>
</evidence>
<evidence type="ECO:0000256" key="1">
    <source>
        <dbReference type="ARBA" id="ARBA00000385"/>
    </source>
</evidence>
<evidence type="ECO:0000259" key="6">
    <source>
        <dbReference type="Pfam" id="PF01509"/>
    </source>
</evidence>
<feature type="domain" description="tRNA pseudouridylate synthase B C-terminal" evidence="7">
    <location>
        <begin position="180"/>
        <end position="235"/>
    </location>
</feature>
<dbReference type="Pfam" id="PF01509">
    <property type="entry name" value="TruB_N"/>
    <property type="match status" value="1"/>
</dbReference>
<protein>
    <recommendedName>
        <fullName evidence="5">tRNA pseudouridine synthase B</fullName>
        <ecNumber evidence="5">5.4.99.25</ecNumber>
    </recommendedName>
    <alternativeName>
        <fullName evidence="5">tRNA pseudouridine(55) synthase</fullName>
        <shortName evidence="5">Psi55 synthase</shortName>
    </alternativeName>
    <alternativeName>
        <fullName evidence="5">tRNA pseudouridylate synthase</fullName>
    </alternativeName>
    <alternativeName>
        <fullName evidence="5">tRNA-uridine isomerase</fullName>
    </alternativeName>
</protein>
<dbReference type="InterPro" id="IPR032819">
    <property type="entry name" value="TruB_C"/>
</dbReference>
<dbReference type="GO" id="GO:1990481">
    <property type="term" value="P:mRNA pseudouridine synthesis"/>
    <property type="evidence" value="ECO:0007669"/>
    <property type="project" value="TreeGrafter"/>
</dbReference>
<keyword evidence="3 5" id="KW-0819">tRNA processing</keyword>
<dbReference type="InterPro" id="IPR002501">
    <property type="entry name" value="PsdUridine_synth_N"/>
</dbReference>
<comment type="similarity">
    <text evidence="2 5">Belongs to the pseudouridine synthase TruB family. Type 1 subfamily.</text>
</comment>
<dbReference type="AlphaFoldDB" id="A0A918RRR3"/>
<dbReference type="PANTHER" id="PTHR13767">
    <property type="entry name" value="TRNA-PSEUDOURIDINE SYNTHASE"/>
    <property type="match status" value="1"/>
</dbReference>
<name>A0A918RRR3_9GAMM</name>
<dbReference type="GO" id="GO:0160148">
    <property type="term" value="F:tRNA pseudouridine(55) synthase activity"/>
    <property type="evidence" value="ECO:0007669"/>
    <property type="project" value="UniProtKB-EC"/>
</dbReference>
<dbReference type="CDD" id="cd02573">
    <property type="entry name" value="PseudoU_synth_EcTruB"/>
    <property type="match status" value="1"/>
</dbReference>